<dbReference type="HOGENOM" id="CLU_2226188_0_0_1"/>
<dbReference type="CTD" id="20248090"/>
<name>V3ZJS6_LOTGI</name>
<evidence type="ECO:0000313" key="1">
    <source>
        <dbReference type="EMBL" id="ESO82630.1"/>
    </source>
</evidence>
<dbReference type="RefSeq" id="XP_009066435.1">
    <property type="nucleotide sequence ID" value="XM_009068187.1"/>
</dbReference>
<organism evidence="1 2">
    <name type="scientific">Lottia gigantea</name>
    <name type="common">Giant owl limpet</name>
    <dbReference type="NCBI Taxonomy" id="225164"/>
    <lineage>
        <taxon>Eukaryota</taxon>
        <taxon>Metazoa</taxon>
        <taxon>Spiralia</taxon>
        <taxon>Lophotrochozoa</taxon>
        <taxon>Mollusca</taxon>
        <taxon>Gastropoda</taxon>
        <taxon>Patellogastropoda</taxon>
        <taxon>Lottioidea</taxon>
        <taxon>Lottiidae</taxon>
        <taxon>Lottia</taxon>
    </lineage>
</organism>
<dbReference type="GeneID" id="20248090"/>
<sequence length="106" mass="11807">MKNLVFECILSDCNPTVCMEMIPAEGPTEQSKTNYCILFESAFECIKRMVESCDNVQGEDLEEFMVTTAQEIKEICSGGVSTMNQQVVLITIISILTRTIVIDNVS</sequence>
<protein>
    <submittedName>
        <fullName evidence="1">Uncharacterized protein</fullName>
    </submittedName>
</protein>
<reference evidence="1 2" key="1">
    <citation type="journal article" date="2013" name="Nature">
        <title>Insights into bilaterian evolution from three spiralian genomes.</title>
        <authorList>
            <person name="Simakov O."/>
            <person name="Marletaz F."/>
            <person name="Cho S.J."/>
            <person name="Edsinger-Gonzales E."/>
            <person name="Havlak P."/>
            <person name="Hellsten U."/>
            <person name="Kuo D.H."/>
            <person name="Larsson T."/>
            <person name="Lv J."/>
            <person name="Arendt D."/>
            <person name="Savage R."/>
            <person name="Osoegawa K."/>
            <person name="de Jong P."/>
            <person name="Grimwood J."/>
            <person name="Chapman J.A."/>
            <person name="Shapiro H."/>
            <person name="Aerts A."/>
            <person name="Otillar R.P."/>
            <person name="Terry A.Y."/>
            <person name="Boore J.L."/>
            <person name="Grigoriev I.V."/>
            <person name="Lindberg D.R."/>
            <person name="Seaver E.C."/>
            <person name="Weisblat D.A."/>
            <person name="Putnam N.H."/>
            <person name="Rokhsar D.S."/>
        </authorList>
    </citation>
    <scope>NUCLEOTIDE SEQUENCE [LARGE SCALE GENOMIC DNA]</scope>
</reference>
<dbReference type="EMBL" id="KB203854">
    <property type="protein sequence ID" value="ESO82630.1"/>
    <property type="molecule type" value="Genomic_DNA"/>
</dbReference>
<dbReference type="AlphaFoldDB" id="V3ZJS6"/>
<dbReference type="Proteomes" id="UP000030746">
    <property type="component" value="Unassembled WGS sequence"/>
</dbReference>
<proteinExistence type="predicted"/>
<accession>V3ZJS6</accession>
<evidence type="ECO:0000313" key="2">
    <source>
        <dbReference type="Proteomes" id="UP000030746"/>
    </source>
</evidence>
<dbReference type="KEGG" id="lgi:LOTGIDRAFT_229728"/>
<gene>
    <name evidence="1" type="ORF">LOTGIDRAFT_229728</name>
</gene>
<keyword evidence="2" id="KW-1185">Reference proteome</keyword>